<name>A0A919IXP1_9ACTN</name>
<evidence type="ECO:0000313" key="4">
    <source>
        <dbReference type="Proteomes" id="UP000598174"/>
    </source>
</evidence>
<feature type="compositionally biased region" description="Low complexity" evidence="1">
    <location>
        <begin position="30"/>
        <end position="47"/>
    </location>
</feature>
<keyword evidence="2" id="KW-0732">Signal</keyword>
<dbReference type="EMBL" id="BOMM01000022">
    <property type="protein sequence ID" value="GIE10976.1"/>
    <property type="molecule type" value="Genomic_DNA"/>
</dbReference>
<dbReference type="Proteomes" id="UP000598174">
    <property type="component" value="Unassembled WGS sequence"/>
</dbReference>
<feature type="region of interest" description="Disordered" evidence="1">
    <location>
        <begin position="27"/>
        <end position="51"/>
    </location>
</feature>
<proteinExistence type="predicted"/>
<reference evidence="3" key="1">
    <citation type="submission" date="2021-01" db="EMBL/GenBank/DDBJ databases">
        <title>Whole genome shotgun sequence of Actinoplanes ferrugineus NBRC 15555.</title>
        <authorList>
            <person name="Komaki H."/>
            <person name="Tamura T."/>
        </authorList>
    </citation>
    <scope>NUCLEOTIDE SEQUENCE</scope>
    <source>
        <strain evidence="3">NBRC 15555</strain>
    </source>
</reference>
<evidence type="ECO:0000256" key="1">
    <source>
        <dbReference type="SAM" id="MobiDB-lite"/>
    </source>
</evidence>
<dbReference type="AlphaFoldDB" id="A0A919IXP1"/>
<dbReference type="PROSITE" id="PS51257">
    <property type="entry name" value="PROKAR_LIPOPROTEIN"/>
    <property type="match status" value="1"/>
</dbReference>
<feature type="signal peptide" evidence="2">
    <location>
        <begin position="1"/>
        <end position="22"/>
    </location>
</feature>
<accession>A0A919IXP1</accession>
<keyword evidence="4" id="KW-1185">Reference proteome</keyword>
<sequence>MVNVRHVTGLAAALLVAGCATSEPTEPFYTSSAAPATTTAGAAPSSSKARSIPKAIPASAFLQVSDAPEKARQKPARADHDLPAFCGKSYEQKDRIGVRATQLLLIQSKGESEGSTPKSAVYEDVLVYRGDGAKEFMTDLRAAVKNCASDEDDKNFLRGSIEAGDDSELIEQSTPATDDAGEPVQGQPSRLFWAVVRHADTIAFVSNTGWESSGAEKADTVKLGTRAAARVKEWRG</sequence>
<gene>
    <name evidence="3" type="ORF">Afe05nite_28160</name>
</gene>
<evidence type="ECO:0000313" key="3">
    <source>
        <dbReference type="EMBL" id="GIE10976.1"/>
    </source>
</evidence>
<evidence type="ECO:0000256" key="2">
    <source>
        <dbReference type="SAM" id="SignalP"/>
    </source>
</evidence>
<organism evidence="3 4">
    <name type="scientific">Paractinoplanes ferrugineus</name>
    <dbReference type="NCBI Taxonomy" id="113564"/>
    <lineage>
        <taxon>Bacteria</taxon>
        <taxon>Bacillati</taxon>
        <taxon>Actinomycetota</taxon>
        <taxon>Actinomycetes</taxon>
        <taxon>Micromonosporales</taxon>
        <taxon>Micromonosporaceae</taxon>
        <taxon>Paractinoplanes</taxon>
    </lineage>
</organism>
<protein>
    <recommendedName>
        <fullName evidence="5">PknH-like extracellular domain-containing protein</fullName>
    </recommendedName>
</protein>
<feature type="chain" id="PRO_5037824400" description="PknH-like extracellular domain-containing protein" evidence="2">
    <location>
        <begin position="23"/>
        <end position="236"/>
    </location>
</feature>
<comment type="caution">
    <text evidence="3">The sequence shown here is derived from an EMBL/GenBank/DDBJ whole genome shotgun (WGS) entry which is preliminary data.</text>
</comment>
<evidence type="ECO:0008006" key="5">
    <source>
        <dbReference type="Google" id="ProtNLM"/>
    </source>
</evidence>